<feature type="domain" description="FAD dependent oxidoreductase" evidence="2">
    <location>
        <begin position="8"/>
        <end position="344"/>
    </location>
</feature>
<dbReference type="Gene3D" id="3.30.9.10">
    <property type="entry name" value="D-Amino Acid Oxidase, subunit A, domain 2"/>
    <property type="match status" value="1"/>
</dbReference>
<sequence length="365" mass="39813">METSTRPHVIVVGGGIVGASIAWHLAQETSVTLVAEDVGGPASAASFAWLNGSSVNQKFYHDFRCRSLDRWRQIHAQLPNLPISWKGSFNWHKPPEVLDRKRKDLKKWGYKARALWMADAHAEEEFIDLTVIPMTVVCYDQEGAMEAHIVARELIADAQLKHNLKWVQGSVKGFVKNGGCISGVWLTSGDVMRAEVIRGDHIVVAAGLGSVPLLATEGVTLPVTSIPALVVNTKPTKKTLKHVINSEYLYMRQTSDGVIKVGCENPGDDPGSDPEQTARGVFAKLQETLAVGQDLEFDYYTIGHKPTPKDGLPIIGPTDLDTVSVAVMHSGVTNAAIVGELLSKQILTGEADPALEFYRPDRFTD</sequence>
<dbReference type="Proteomes" id="UP000605986">
    <property type="component" value="Unassembled WGS sequence"/>
</dbReference>
<dbReference type="EMBL" id="JAADJG010000584">
    <property type="protein sequence ID" value="KAF4442966.1"/>
    <property type="molecule type" value="Genomic_DNA"/>
</dbReference>
<accession>A0A8H4NST1</accession>
<proteinExistence type="predicted"/>
<keyword evidence="1" id="KW-0560">Oxidoreductase</keyword>
<dbReference type="InterPro" id="IPR006076">
    <property type="entry name" value="FAD-dep_OxRdtase"/>
</dbReference>
<dbReference type="OrthoDB" id="5340195at2759"/>
<evidence type="ECO:0000259" key="2">
    <source>
        <dbReference type="Pfam" id="PF01266"/>
    </source>
</evidence>
<gene>
    <name evidence="3" type="ORF">F53441_11610</name>
</gene>
<dbReference type="InterPro" id="IPR036188">
    <property type="entry name" value="FAD/NAD-bd_sf"/>
</dbReference>
<dbReference type="PANTHER" id="PTHR13847">
    <property type="entry name" value="SARCOSINE DEHYDROGENASE-RELATED"/>
    <property type="match status" value="1"/>
</dbReference>
<dbReference type="GO" id="GO:0005737">
    <property type="term" value="C:cytoplasm"/>
    <property type="evidence" value="ECO:0007669"/>
    <property type="project" value="TreeGrafter"/>
</dbReference>
<organism evidence="3 4">
    <name type="scientific">Fusarium austroafricanum</name>
    <dbReference type="NCBI Taxonomy" id="2364996"/>
    <lineage>
        <taxon>Eukaryota</taxon>
        <taxon>Fungi</taxon>
        <taxon>Dikarya</taxon>
        <taxon>Ascomycota</taxon>
        <taxon>Pezizomycotina</taxon>
        <taxon>Sordariomycetes</taxon>
        <taxon>Hypocreomycetidae</taxon>
        <taxon>Hypocreales</taxon>
        <taxon>Nectriaceae</taxon>
        <taxon>Fusarium</taxon>
        <taxon>Fusarium concolor species complex</taxon>
    </lineage>
</organism>
<dbReference type="PANTHER" id="PTHR13847:SF289">
    <property type="entry name" value="GLYCINE OXIDASE"/>
    <property type="match status" value="1"/>
</dbReference>
<evidence type="ECO:0000313" key="4">
    <source>
        <dbReference type="Proteomes" id="UP000605986"/>
    </source>
</evidence>
<protein>
    <submittedName>
        <fullName evidence="3">Opine oxidase subunit B</fullName>
    </submittedName>
</protein>
<dbReference type="SUPFAM" id="SSF51905">
    <property type="entry name" value="FAD/NAD(P)-binding domain"/>
    <property type="match status" value="1"/>
</dbReference>
<dbReference type="GO" id="GO:0016491">
    <property type="term" value="F:oxidoreductase activity"/>
    <property type="evidence" value="ECO:0007669"/>
    <property type="project" value="UniProtKB-KW"/>
</dbReference>
<dbReference type="AlphaFoldDB" id="A0A8H4NST1"/>
<evidence type="ECO:0000256" key="1">
    <source>
        <dbReference type="ARBA" id="ARBA00023002"/>
    </source>
</evidence>
<dbReference type="Pfam" id="PF01266">
    <property type="entry name" value="DAO"/>
    <property type="match status" value="1"/>
</dbReference>
<reference evidence="3" key="1">
    <citation type="submission" date="2020-01" db="EMBL/GenBank/DDBJ databases">
        <title>Identification and distribution of gene clusters putatively required for synthesis of sphingolipid metabolism inhibitors in phylogenetically diverse species of the filamentous fungus Fusarium.</title>
        <authorList>
            <person name="Kim H.-S."/>
            <person name="Busman M."/>
            <person name="Brown D.W."/>
            <person name="Divon H."/>
            <person name="Uhlig S."/>
            <person name="Proctor R.H."/>
        </authorList>
    </citation>
    <scope>NUCLEOTIDE SEQUENCE</scope>
    <source>
        <strain evidence="3">NRRL 53441</strain>
    </source>
</reference>
<evidence type="ECO:0000313" key="3">
    <source>
        <dbReference type="EMBL" id="KAF4442966.1"/>
    </source>
</evidence>
<comment type="caution">
    <text evidence="3">The sequence shown here is derived from an EMBL/GenBank/DDBJ whole genome shotgun (WGS) entry which is preliminary data.</text>
</comment>
<keyword evidence="4" id="KW-1185">Reference proteome</keyword>
<dbReference type="Gene3D" id="3.50.50.60">
    <property type="entry name" value="FAD/NAD(P)-binding domain"/>
    <property type="match status" value="1"/>
</dbReference>
<name>A0A8H4NST1_9HYPO</name>